<accession>A0ABD5Z1K6</accession>
<name>A0ABD5Z1K6_9EURY</name>
<protein>
    <recommendedName>
        <fullName evidence="3">NYN domain-containing protein</fullName>
    </recommendedName>
</protein>
<evidence type="ECO:0008006" key="3">
    <source>
        <dbReference type="Google" id="ProtNLM"/>
    </source>
</evidence>
<dbReference type="Proteomes" id="UP001596447">
    <property type="component" value="Unassembled WGS sequence"/>
</dbReference>
<evidence type="ECO:0000313" key="1">
    <source>
        <dbReference type="EMBL" id="MFC7199061.1"/>
    </source>
</evidence>
<sequence length="153" mass="16425">MTTRPTNALTDALESASNALDFGADEDDYASLVDRTFEAVVDAVGHDACLYADVNRQFVAGRPSEAYDVATRPDLVVDDDETEVVVTVADHATLVDRDVVVSRLEGLAETGARRVLVVPDDRSTLHDARNLADAVDGEVTVSTPEEVVEHLGE</sequence>
<keyword evidence="2" id="KW-1185">Reference proteome</keyword>
<proteinExistence type="predicted"/>
<dbReference type="RefSeq" id="WP_279529008.1">
    <property type="nucleotide sequence ID" value="NZ_CP122312.1"/>
</dbReference>
<evidence type="ECO:0000313" key="2">
    <source>
        <dbReference type="Proteomes" id="UP001596447"/>
    </source>
</evidence>
<gene>
    <name evidence="1" type="ORF">ACFQJ9_06470</name>
</gene>
<organism evidence="1 2">
    <name type="scientific">Halospeciosus flavus</name>
    <dbReference type="NCBI Taxonomy" id="3032283"/>
    <lineage>
        <taxon>Archaea</taxon>
        <taxon>Methanobacteriati</taxon>
        <taxon>Methanobacteriota</taxon>
        <taxon>Stenosarchaea group</taxon>
        <taxon>Halobacteria</taxon>
        <taxon>Halobacteriales</taxon>
        <taxon>Halobacteriaceae</taxon>
        <taxon>Halospeciosus</taxon>
    </lineage>
</organism>
<comment type="caution">
    <text evidence="1">The sequence shown here is derived from an EMBL/GenBank/DDBJ whole genome shotgun (WGS) entry which is preliminary data.</text>
</comment>
<reference evidence="1 2" key="1">
    <citation type="journal article" date="2019" name="Int. J. Syst. Evol. Microbiol.">
        <title>The Global Catalogue of Microorganisms (GCM) 10K type strain sequencing project: providing services to taxonomists for standard genome sequencing and annotation.</title>
        <authorList>
            <consortium name="The Broad Institute Genomics Platform"/>
            <consortium name="The Broad Institute Genome Sequencing Center for Infectious Disease"/>
            <person name="Wu L."/>
            <person name="Ma J."/>
        </authorList>
    </citation>
    <scope>NUCLEOTIDE SEQUENCE [LARGE SCALE GENOMIC DNA]</scope>
    <source>
        <strain evidence="1 2">XZGYJ-43</strain>
    </source>
</reference>
<dbReference type="EMBL" id="JBHTAR010000011">
    <property type="protein sequence ID" value="MFC7199061.1"/>
    <property type="molecule type" value="Genomic_DNA"/>
</dbReference>
<dbReference type="AlphaFoldDB" id="A0ABD5Z1K6"/>